<reference evidence="13 14" key="1">
    <citation type="submission" date="2020-08" db="EMBL/GenBank/DDBJ databases">
        <title>Genome public.</title>
        <authorList>
            <person name="Liu C."/>
            <person name="Sun Q."/>
        </authorList>
    </citation>
    <scope>NUCLEOTIDE SEQUENCE [LARGE SCALE GENOMIC DNA]</scope>
    <source>
        <strain evidence="13 14">NSJ-9</strain>
    </source>
</reference>
<dbReference type="SUPFAM" id="SSF54631">
    <property type="entry name" value="CBS-domain pair"/>
    <property type="match status" value="1"/>
</dbReference>
<organism evidence="13 14">
    <name type="scientific">Roseburia lenta</name>
    <dbReference type="NCBI Taxonomy" id="2763061"/>
    <lineage>
        <taxon>Bacteria</taxon>
        <taxon>Bacillati</taxon>
        <taxon>Bacillota</taxon>
        <taxon>Clostridia</taxon>
        <taxon>Lachnospirales</taxon>
        <taxon>Lachnospiraceae</taxon>
        <taxon>Roseburia</taxon>
    </lineage>
</organism>
<dbReference type="InterPro" id="IPR000644">
    <property type="entry name" value="CBS_dom"/>
</dbReference>
<feature type="domain" description="CNNM transmembrane" evidence="12">
    <location>
        <begin position="1"/>
        <end position="189"/>
    </location>
</feature>
<gene>
    <name evidence="13" type="ORF">H8R94_03610</name>
</gene>
<dbReference type="Pfam" id="PF00571">
    <property type="entry name" value="CBS"/>
    <property type="match status" value="2"/>
</dbReference>
<keyword evidence="4" id="KW-0677">Repeat</keyword>
<evidence type="ECO:0000256" key="5">
    <source>
        <dbReference type="ARBA" id="ARBA00022989"/>
    </source>
</evidence>
<dbReference type="RefSeq" id="WP_186853918.1">
    <property type="nucleotide sequence ID" value="NZ_JACOPG010000001.1"/>
</dbReference>
<dbReference type="SUPFAM" id="SSF56176">
    <property type="entry name" value="FAD-binding/transporter-associated domain-like"/>
    <property type="match status" value="1"/>
</dbReference>
<sequence>MDTVSILQLVILVVLLLLSAFFSSAETALTTVNKIKMKSMAEDGDKRAQCVLKVTDDSAKMLSAILIGNNVVNLSASSLATTLAIRLLGSVGAGVATGLLTLLILIFGEISPKTLATLNATKISLSYAKIIWGLMVILTPVIFLINKLSLAFLRLLRVDPNQNEGAITEEELRIMVDASHESGEIEGEEREYIHNIFDFTDATAKEIMIPRIDMTMVNVNWSYDKLVETFKEDMFTRLPVYEGDTDNIIGLINMKDMILAPRGEDFSIRDYLRKVYFTYEQKNTSELFEEMRKERLSLAIVLDEYGAVAGLVTLEDLLEELVGEIRDEFDGNEEDDLIRISDREYDVLGSMNLEDLCDELHLAFTSEDYDTIGGYLTGLFDHFPQKGEVYVTGDGVILRVEGVDKKRITKVHIKLPKSDEEKAEEV</sequence>
<feature type="domain" description="CBS" evidence="11">
    <location>
        <begin position="271"/>
        <end position="328"/>
    </location>
</feature>
<comment type="subcellular location">
    <subcellularLocation>
        <location evidence="1">Membrane</location>
        <topology evidence="1">Multi-pass membrane protein</topology>
    </subcellularLocation>
</comment>
<keyword evidence="7 9" id="KW-0472">Membrane</keyword>
<evidence type="ECO:0000259" key="11">
    <source>
        <dbReference type="PROSITE" id="PS51371"/>
    </source>
</evidence>
<keyword evidence="14" id="KW-1185">Reference proteome</keyword>
<evidence type="ECO:0000313" key="14">
    <source>
        <dbReference type="Proteomes" id="UP000643810"/>
    </source>
</evidence>
<evidence type="ECO:0000256" key="9">
    <source>
        <dbReference type="PROSITE-ProRule" id="PRU01193"/>
    </source>
</evidence>
<dbReference type="InterPro" id="IPR002550">
    <property type="entry name" value="CNNM"/>
</dbReference>
<proteinExistence type="inferred from homology"/>
<dbReference type="InterPro" id="IPR036318">
    <property type="entry name" value="FAD-bd_PCMH-like_sf"/>
</dbReference>
<protein>
    <submittedName>
        <fullName evidence="13">HlyC/CorC family transporter</fullName>
    </submittedName>
</protein>
<evidence type="ECO:0000256" key="2">
    <source>
        <dbReference type="ARBA" id="ARBA00006337"/>
    </source>
</evidence>
<keyword evidence="6 8" id="KW-0129">CBS domain</keyword>
<dbReference type="PANTHER" id="PTHR22777">
    <property type="entry name" value="HEMOLYSIN-RELATED"/>
    <property type="match status" value="1"/>
</dbReference>
<evidence type="ECO:0000256" key="8">
    <source>
        <dbReference type="PROSITE-ProRule" id="PRU00703"/>
    </source>
</evidence>
<dbReference type="InterPro" id="IPR016169">
    <property type="entry name" value="FAD-bd_PCMH_sub2"/>
</dbReference>
<dbReference type="InterPro" id="IPR005170">
    <property type="entry name" value="Transptr-assoc_dom"/>
</dbReference>
<evidence type="ECO:0000256" key="10">
    <source>
        <dbReference type="SAM" id="Phobius"/>
    </source>
</evidence>
<dbReference type="InterPro" id="IPR046342">
    <property type="entry name" value="CBS_dom_sf"/>
</dbReference>
<keyword evidence="5 9" id="KW-1133">Transmembrane helix</keyword>
<evidence type="ECO:0000256" key="3">
    <source>
        <dbReference type="ARBA" id="ARBA00022692"/>
    </source>
</evidence>
<dbReference type="SMART" id="SM01091">
    <property type="entry name" value="CorC_HlyC"/>
    <property type="match status" value="1"/>
</dbReference>
<dbReference type="Gene3D" id="3.10.580.10">
    <property type="entry name" value="CBS-domain"/>
    <property type="match status" value="1"/>
</dbReference>
<dbReference type="Proteomes" id="UP000643810">
    <property type="component" value="Unassembled WGS sequence"/>
</dbReference>
<evidence type="ECO:0000256" key="7">
    <source>
        <dbReference type="ARBA" id="ARBA00023136"/>
    </source>
</evidence>
<evidence type="ECO:0000256" key="1">
    <source>
        <dbReference type="ARBA" id="ARBA00004141"/>
    </source>
</evidence>
<comment type="similarity">
    <text evidence="2">Belongs to the UPF0053 family.</text>
</comment>
<dbReference type="CDD" id="cd04590">
    <property type="entry name" value="CBS_pair_CorC_HlyC_assoc"/>
    <property type="match status" value="1"/>
</dbReference>
<dbReference type="PROSITE" id="PS51371">
    <property type="entry name" value="CBS"/>
    <property type="match status" value="2"/>
</dbReference>
<evidence type="ECO:0000256" key="4">
    <source>
        <dbReference type="ARBA" id="ARBA00022737"/>
    </source>
</evidence>
<evidence type="ECO:0000259" key="12">
    <source>
        <dbReference type="PROSITE" id="PS51846"/>
    </source>
</evidence>
<dbReference type="EMBL" id="JACOPG010000001">
    <property type="protein sequence ID" value="MBC5685711.1"/>
    <property type="molecule type" value="Genomic_DNA"/>
</dbReference>
<feature type="transmembrane region" description="Helical" evidence="10">
    <location>
        <begin position="87"/>
        <end position="107"/>
    </location>
</feature>
<feature type="transmembrane region" description="Helical" evidence="10">
    <location>
        <begin position="127"/>
        <end position="145"/>
    </location>
</feature>
<dbReference type="Pfam" id="PF01595">
    <property type="entry name" value="CNNM"/>
    <property type="match status" value="1"/>
</dbReference>
<accession>A0ABR7GG00</accession>
<dbReference type="PROSITE" id="PS51846">
    <property type="entry name" value="CNNM"/>
    <property type="match status" value="1"/>
</dbReference>
<feature type="transmembrane region" description="Helical" evidence="10">
    <location>
        <begin position="61"/>
        <end position="80"/>
    </location>
</feature>
<keyword evidence="3 9" id="KW-0812">Transmembrane</keyword>
<evidence type="ECO:0000313" key="13">
    <source>
        <dbReference type="EMBL" id="MBC5685711.1"/>
    </source>
</evidence>
<dbReference type="Pfam" id="PF03471">
    <property type="entry name" value="CorC_HlyC"/>
    <property type="match status" value="1"/>
</dbReference>
<comment type="caution">
    <text evidence="13">The sequence shown here is derived from an EMBL/GenBank/DDBJ whole genome shotgun (WGS) entry which is preliminary data.</text>
</comment>
<feature type="domain" description="CBS" evidence="11">
    <location>
        <begin position="208"/>
        <end position="268"/>
    </location>
</feature>
<dbReference type="Gene3D" id="3.30.465.10">
    <property type="match status" value="1"/>
</dbReference>
<dbReference type="InterPro" id="IPR044751">
    <property type="entry name" value="Ion_transp-like_CBS"/>
</dbReference>
<name>A0ABR7GG00_9FIRM</name>
<dbReference type="PANTHER" id="PTHR22777:SF17">
    <property type="entry name" value="UPF0053 PROTEIN SLL0260"/>
    <property type="match status" value="1"/>
</dbReference>
<evidence type="ECO:0000256" key="6">
    <source>
        <dbReference type="ARBA" id="ARBA00023122"/>
    </source>
</evidence>